<keyword evidence="2" id="KW-1185">Reference proteome</keyword>
<dbReference type="Proteomes" id="UP000183567">
    <property type="component" value="Unassembled WGS sequence"/>
</dbReference>
<dbReference type="EMBL" id="LVVM01003623">
    <property type="protein sequence ID" value="OJA14530.1"/>
    <property type="molecule type" value="Genomic_DNA"/>
</dbReference>
<accession>A0A1J8QYH9</accession>
<evidence type="ECO:0000313" key="2">
    <source>
        <dbReference type="Proteomes" id="UP000183567"/>
    </source>
</evidence>
<dbReference type="AlphaFoldDB" id="A0A1J8QYH9"/>
<gene>
    <name evidence="1" type="ORF">AZE42_13183</name>
</gene>
<dbReference type="InterPro" id="IPR040521">
    <property type="entry name" value="KDZ"/>
</dbReference>
<proteinExistence type="predicted"/>
<evidence type="ECO:0000313" key="1">
    <source>
        <dbReference type="EMBL" id="OJA14530.1"/>
    </source>
</evidence>
<reference evidence="1 2" key="1">
    <citation type="submission" date="2016-03" db="EMBL/GenBank/DDBJ databases">
        <title>Comparative genomics of the ectomycorrhizal sister species Rhizopogon vinicolor and Rhizopogon vesiculosus (Basidiomycota: Boletales) reveals a divergence of the mating type B locus.</title>
        <authorList>
            <person name="Mujic A.B."/>
            <person name="Kuo A."/>
            <person name="Tritt A."/>
            <person name="Lipzen A."/>
            <person name="Chen C."/>
            <person name="Johnson J."/>
            <person name="Sharma A."/>
            <person name="Barry K."/>
            <person name="Grigoriev I.V."/>
            <person name="Spatafora J.W."/>
        </authorList>
    </citation>
    <scope>NUCLEOTIDE SEQUENCE [LARGE SCALE GENOMIC DNA]</scope>
    <source>
        <strain evidence="1 2">AM-OR11-056</strain>
    </source>
</reference>
<organism evidence="1 2">
    <name type="scientific">Rhizopogon vesiculosus</name>
    <dbReference type="NCBI Taxonomy" id="180088"/>
    <lineage>
        <taxon>Eukaryota</taxon>
        <taxon>Fungi</taxon>
        <taxon>Dikarya</taxon>
        <taxon>Basidiomycota</taxon>
        <taxon>Agaricomycotina</taxon>
        <taxon>Agaricomycetes</taxon>
        <taxon>Agaricomycetidae</taxon>
        <taxon>Boletales</taxon>
        <taxon>Suillineae</taxon>
        <taxon>Rhizopogonaceae</taxon>
        <taxon>Rhizopogon</taxon>
    </lineage>
</organism>
<dbReference type="OrthoDB" id="2505969at2759"/>
<comment type="caution">
    <text evidence="1">The sequence shown here is derived from an EMBL/GenBank/DDBJ whole genome shotgun (WGS) entry which is preliminary data.</text>
</comment>
<dbReference type="Pfam" id="PF18758">
    <property type="entry name" value="KDZ"/>
    <property type="match status" value="1"/>
</dbReference>
<name>A0A1J8QYH9_9AGAM</name>
<protein>
    <submittedName>
        <fullName evidence="1">Uncharacterized protein</fullName>
    </submittedName>
</protein>
<sequence length="469" mass="54401">MSAVPIKQLDMTLHLLNHPLYLSGLGLEDLETCERVFASSNTAAVLIRHASYFHWMQFLDLHFDQWDADRYAELSRFLYNNYVQALQIIQTNIPVLDEFKRQQNLTDADFVNWRNEEHDYLGRVAAEPSLDAISVAYVEQLEKLRFAEATYGSITSVPFLTYTPADFTRTSGLNAGARDCSKAFETEHASTLRRYELQLNVVEDFERRHGITERWSMHHPEYVQAVSYSQERQFIRSVEELEGLVVRRLFELSKANLAGTGYKMRKYISKAITRRSATIRTALEKYNKLAPLQNPPRPVLDYSEVVGYASLGEFSLLKYSRHDILTKPWSIPANREMAVKYFKLVRSHEEIIRLNVEIKRLQSWVEHEDQNILEAINSLFADDPNSLLIDELKAFYAKRCRINNNHRKLLQKIYVLDGYTGEHPSQTLDLDPVMLDEDGNEEGNLEYHEDDAVNEEAVRLEDLVSRLTL</sequence>